<keyword evidence="4" id="KW-1185">Reference proteome</keyword>
<dbReference type="Pfam" id="PF01408">
    <property type="entry name" value="GFO_IDH_MocA"/>
    <property type="match status" value="1"/>
</dbReference>
<accession>A0A4R4WFU9</accession>
<dbReference type="PANTHER" id="PTHR43249:SF1">
    <property type="entry name" value="D-GLUCOSIDE 3-DEHYDROGENASE"/>
    <property type="match status" value="1"/>
</dbReference>
<name>A0A4R4WFU9_9ACTN</name>
<evidence type="ECO:0000256" key="1">
    <source>
        <dbReference type="SAM" id="MobiDB-lite"/>
    </source>
</evidence>
<reference evidence="3 4" key="1">
    <citation type="submission" date="2019-03" db="EMBL/GenBank/DDBJ databases">
        <title>Draft genome sequences of novel Actinobacteria.</title>
        <authorList>
            <person name="Sahin N."/>
            <person name="Ay H."/>
            <person name="Saygin H."/>
        </authorList>
    </citation>
    <scope>NUCLEOTIDE SEQUENCE [LARGE SCALE GENOMIC DNA]</scope>
    <source>
        <strain evidence="3 4">KC712</strain>
    </source>
</reference>
<proteinExistence type="predicted"/>
<dbReference type="AlphaFoldDB" id="A0A4R4WFU9"/>
<dbReference type="PANTHER" id="PTHR43249">
    <property type="entry name" value="UDP-N-ACETYL-2-AMINO-2-DEOXY-D-GLUCURONATE OXIDASE"/>
    <property type="match status" value="1"/>
</dbReference>
<dbReference type="SUPFAM" id="SSF51735">
    <property type="entry name" value="NAD(P)-binding Rossmann-fold domains"/>
    <property type="match status" value="1"/>
</dbReference>
<evidence type="ECO:0000313" key="3">
    <source>
        <dbReference type="EMBL" id="TDD15094.1"/>
    </source>
</evidence>
<dbReference type="GO" id="GO:0000166">
    <property type="term" value="F:nucleotide binding"/>
    <property type="evidence" value="ECO:0007669"/>
    <property type="project" value="InterPro"/>
</dbReference>
<dbReference type="InterPro" id="IPR052515">
    <property type="entry name" value="Gfo/Idh/MocA_Oxidoreductase"/>
</dbReference>
<dbReference type="Proteomes" id="UP000294543">
    <property type="component" value="Unassembled WGS sequence"/>
</dbReference>
<dbReference type="InterPro" id="IPR000683">
    <property type="entry name" value="Gfo/Idh/MocA-like_OxRdtase_N"/>
</dbReference>
<feature type="region of interest" description="Disordered" evidence="1">
    <location>
        <begin position="1"/>
        <end position="58"/>
    </location>
</feature>
<comment type="caution">
    <text evidence="3">The sequence shown here is derived from an EMBL/GenBank/DDBJ whole genome shotgun (WGS) entry which is preliminary data.</text>
</comment>
<feature type="compositionally biased region" description="Basic and acidic residues" evidence="1">
    <location>
        <begin position="41"/>
        <end position="53"/>
    </location>
</feature>
<dbReference type="Gene3D" id="3.30.360.10">
    <property type="entry name" value="Dihydrodipicolinate Reductase, domain 2"/>
    <property type="match status" value="1"/>
</dbReference>
<evidence type="ECO:0000313" key="4">
    <source>
        <dbReference type="Proteomes" id="UP000294543"/>
    </source>
</evidence>
<evidence type="ECO:0000259" key="2">
    <source>
        <dbReference type="Pfam" id="PF01408"/>
    </source>
</evidence>
<dbReference type="InterPro" id="IPR036291">
    <property type="entry name" value="NAD(P)-bd_dom_sf"/>
</dbReference>
<dbReference type="OrthoDB" id="3251785at2"/>
<protein>
    <submittedName>
        <fullName evidence="3">Gfo/Idh/MocA family oxidoreductase</fullName>
    </submittedName>
</protein>
<gene>
    <name evidence="3" type="ORF">E1294_35480</name>
</gene>
<organism evidence="3 4">
    <name type="scientific">Nonomuraea diastatica</name>
    <dbReference type="NCBI Taxonomy" id="1848329"/>
    <lineage>
        <taxon>Bacteria</taxon>
        <taxon>Bacillati</taxon>
        <taxon>Actinomycetota</taxon>
        <taxon>Actinomycetes</taxon>
        <taxon>Streptosporangiales</taxon>
        <taxon>Streptosporangiaceae</taxon>
        <taxon>Nonomuraea</taxon>
    </lineage>
</organism>
<feature type="domain" description="Gfo/Idh/MocA-like oxidoreductase N-terminal" evidence="2">
    <location>
        <begin position="63"/>
        <end position="182"/>
    </location>
</feature>
<sequence>MKRGAQSRPQDKTPQRHAQRRLLRVLDRPPGGPVRRREARGRRIDEARVRQPQDTRSTVSRRVRVGVIGLGRVAQLHHLPNLAQSRRVEISAVCDLSRDLTAAVAHTYGLPARAVALSADDLMSRDLDAVLIANRHHAPLIQRALEVGLHVMVEKPVCWGIDEAVALEKLERSSRSSVVVGYMKRYDPSFARLLGGEAPPVLVRLHVFAGARHKQERLHQRIKGHDTTDHDAEAESAAVDSQIAMTLGSTAVDRVKDVRTLTELAVHDLNLGRTLVGPITVREAFRFATPFGPGFLAVMSASGTPVHLEVVPDFETASDWDETLTAFYPGAATELRFGSPFRRSAPTVTHERCTVGTDVVRREVIASYDSAYRLEVEHFIDCALDLAESRTPISDAVADLALIYEIAALLKDL</sequence>
<dbReference type="EMBL" id="SMKP01000132">
    <property type="protein sequence ID" value="TDD15094.1"/>
    <property type="molecule type" value="Genomic_DNA"/>
</dbReference>
<dbReference type="Gene3D" id="3.40.50.720">
    <property type="entry name" value="NAD(P)-binding Rossmann-like Domain"/>
    <property type="match status" value="1"/>
</dbReference>